<proteinExistence type="predicted"/>
<keyword evidence="2" id="KW-1185">Reference proteome</keyword>
<reference evidence="1 2" key="1">
    <citation type="submission" date="2020-08" db="EMBL/GenBank/DDBJ databases">
        <title>Genomic Encyclopedia of Type Strains, Phase III (KMG-III): the genomes of soil and plant-associated and newly described type strains.</title>
        <authorList>
            <person name="Whitman W."/>
        </authorList>
    </citation>
    <scope>NUCLEOTIDE SEQUENCE [LARGE SCALE GENOMIC DNA]</scope>
    <source>
        <strain evidence="1 2">CECT 8897</strain>
    </source>
</reference>
<dbReference type="RefSeq" id="WP_176345826.1">
    <property type="nucleotide sequence ID" value="NZ_JACHXD010000014.1"/>
</dbReference>
<gene>
    <name evidence="1" type="ORF">FHS03_004263</name>
</gene>
<name>A0A7W5BDK9_9BURK</name>
<evidence type="ECO:0000313" key="1">
    <source>
        <dbReference type="EMBL" id="MBB3121187.1"/>
    </source>
</evidence>
<comment type="caution">
    <text evidence="1">The sequence shown here is derived from an EMBL/GenBank/DDBJ whole genome shotgun (WGS) entry which is preliminary data.</text>
</comment>
<evidence type="ECO:0000313" key="2">
    <source>
        <dbReference type="Proteomes" id="UP000541535"/>
    </source>
</evidence>
<dbReference type="AlphaFoldDB" id="A0A7W5BDK9"/>
<sequence>MEQIKKATDKNVEQAERILGRQMAVELSLEEIEEVAGGQRPRCTCSNGVPDACDA</sequence>
<dbReference type="EMBL" id="JACHXD010000014">
    <property type="protein sequence ID" value="MBB3121187.1"/>
    <property type="molecule type" value="Genomic_DNA"/>
</dbReference>
<organism evidence="1 2">
    <name type="scientific">Pseudoduganella violacea</name>
    <dbReference type="NCBI Taxonomy" id="1715466"/>
    <lineage>
        <taxon>Bacteria</taxon>
        <taxon>Pseudomonadati</taxon>
        <taxon>Pseudomonadota</taxon>
        <taxon>Betaproteobacteria</taxon>
        <taxon>Burkholderiales</taxon>
        <taxon>Oxalobacteraceae</taxon>
        <taxon>Telluria group</taxon>
        <taxon>Pseudoduganella</taxon>
    </lineage>
</organism>
<dbReference type="Proteomes" id="UP000541535">
    <property type="component" value="Unassembled WGS sequence"/>
</dbReference>
<protein>
    <submittedName>
        <fullName evidence="1">Uncharacterized protein</fullName>
    </submittedName>
</protein>
<accession>A0A7W5BDK9</accession>